<comment type="cofactor">
    <cofactor evidence="1">
        <name>(6R)-5,10-methylene-5,6,7,8-tetrahydrofolate</name>
        <dbReference type="ChEBI" id="CHEBI:15636"/>
    </cofactor>
</comment>
<evidence type="ECO:0000256" key="8">
    <source>
        <dbReference type="ARBA" id="ARBA00031671"/>
    </source>
</evidence>
<dbReference type="GO" id="GO:0003677">
    <property type="term" value="F:DNA binding"/>
    <property type="evidence" value="ECO:0007669"/>
    <property type="project" value="TreeGrafter"/>
</dbReference>
<dbReference type="InterPro" id="IPR036155">
    <property type="entry name" value="Crypto/Photolyase_N_sf"/>
</dbReference>
<dbReference type="SUPFAM" id="SSF52425">
    <property type="entry name" value="Cryptochrome/photolyase, N-terminal domain"/>
    <property type="match status" value="1"/>
</dbReference>
<feature type="binding site" evidence="12">
    <location>
        <begin position="327"/>
        <end position="329"/>
    </location>
    <ligand>
        <name>FAD</name>
        <dbReference type="ChEBI" id="CHEBI:57692"/>
    </ligand>
</feature>
<dbReference type="Gene3D" id="1.25.40.80">
    <property type="match status" value="1"/>
</dbReference>
<sequence length="436" mass="49987">IGGASRWWLHHALEDLNRSLSQGLQFYKGEPTTILSDLAQNTGAEALVWNRCYEPWRIERDASIKSALKNQGLDIQSFNGALLWEPWQVLKKDSTTYKVFTPYYRRGCLSVVAPRQPFPTPKSINISKNSSHSLRLEELNLLPKINWDGEMKARWDISESAAHRRLDEFVMDELQNYREGRNFPNKANVSRLSPYLHFGQISPNTVWHRASEAGAFTANEQSLDTFLSELGWREFSYYLLYHFPKLPTDNLQARFDRFPWADAINADLKAWQQGNTGYPLVDAGMRELYTTGYMHNRVRMVVGSFLVKNLLIHWHHGARWFWDCLVDADLASNSASWQWIAGCGADAAPFFRIFNPITQSEKFDKQGGYIRRYVPELSNMPDKYIHAPWLAPQEILNAAGVVIGTDYPAPIINIKESRERALAAFAVTKIQPSELS</sequence>
<keyword evidence="6 12" id="KW-0274">FAD</keyword>
<keyword evidence="7 14" id="KW-0157">Chromophore</keyword>
<protein>
    <recommendedName>
        <fullName evidence="4">Deoxyribodipyrimidine photo-lyase</fullName>
        <ecNumber evidence="3">4.1.99.3</ecNumber>
    </recommendedName>
    <alternativeName>
        <fullName evidence="8">DNA photolyase</fullName>
    </alternativeName>
    <alternativeName>
        <fullName evidence="11">Photoreactivating enzyme</fullName>
    </alternativeName>
</protein>
<dbReference type="FunFam" id="1.10.579.10:FF:000003">
    <property type="entry name" value="Deoxyribodipyrimidine photo-lyase"/>
    <property type="match status" value="1"/>
</dbReference>
<name>A0A520M9I0_9GAMM</name>
<dbReference type="GO" id="GO:0003904">
    <property type="term" value="F:deoxyribodipyrimidine photo-lyase activity"/>
    <property type="evidence" value="ECO:0007669"/>
    <property type="project" value="UniProtKB-EC"/>
</dbReference>
<dbReference type="PANTHER" id="PTHR11455:SF9">
    <property type="entry name" value="CRYPTOCHROME CIRCADIAN CLOCK 5 ISOFORM X1"/>
    <property type="match status" value="1"/>
</dbReference>
<dbReference type="Pfam" id="PF03441">
    <property type="entry name" value="FAD_binding_7"/>
    <property type="match status" value="1"/>
</dbReference>
<evidence type="ECO:0000256" key="9">
    <source>
        <dbReference type="ARBA" id="ARBA00033999"/>
    </source>
</evidence>
<dbReference type="InterPro" id="IPR006050">
    <property type="entry name" value="DNA_photolyase_N"/>
</dbReference>
<evidence type="ECO:0000256" key="4">
    <source>
        <dbReference type="ARBA" id="ARBA00014046"/>
    </source>
</evidence>
<evidence type="ECO:0000256" key="7">
    <source>
        <dbReference type="ARBA" id="ARBA00022991"/>
    </source>
</evidence>
<evidence type="ECO:0000256" key="5">
    <source>
        <dbReference type="ARBA" id="ARBA00022630"/>
    </source>
</evidence>
<evidence type="ECO:0000313" key="17">
    <source>
        <dbReference type="Proteomes" id="UP000315889"/>
    </source>
</evidence>
<keyword evidence="5 12" id="KW-0285">Flavoprotein</keyword>
<feature type="site" description="Electron transfer via tryptophanyl radical" evidence="13">
    <location>
        <position position="337"/>
    </location>
</feature>
<dbReference type="Proteomes" id="UP000315889">
    <property type="component" value="Unassembled WGS sequence"/>
</dbReference>
<evidence type="ECO:0000256" key="1">
    <source>
        <dbReference type="ARBA" id="ARBA00001932"/>
    </source>
</evidence>
<evidence type="ECO:0000256" key="12">
    <source>
        <dbReference type="PIRSR" id="PIRSR602081-1"/>
    </source>
</evidence>
<feature type="binding site" evidence="12">
    <location>
        <position position="226"/>
    </location>
    <ligand>
        <name>FAD</name>
        <dbReference type="ChEBI" id="CHEBI:57692"/>
    </ligand>
</feature>
<comment type="catalytic activity">
    <reaction evidence="9">
        <text>cyclobutadipyrimidine (in DNA) = 2 pyrimidine residues (in DNA).</text>
        <dbReference type="EC" id="4.1.99.3"/>
    </reaction>
</comment>
<gene>
    <name evidence="16" type="ORF">EVB03_10275</name>
</gene>
<dbReference type="InterPro" id="IPR002081">
    <property type="entry name" value="Cryptochrome/DNA_photolyase_1"/>
</dbReference>
<dbReference type="SUPFAM" id="SSF48173">
    <property type="entry name" value="Cryptochrome/photolyase FAD-binding domain"/>
    <property type="match status" value="1"/>
</dbReference>
<dbReference type="EMBL" id="SHBP01000035">
    <property type="protein sequence ID" value="RZO17799.1"/>
    <property type="molecule type" value="Genomic_DNA"/>
</dbReference>
<dbReference type="PROSITE" id="PS00394">
    <property type="entry name" value="DNA_PHOTOLYASES_1_1"/>
    <property type="match status" value="1"/>
</dbReference>
<feature type="site" description="Electron transfer via tryptophanyl radical" evidence="13">
    <location>
        <position position="314"/>
    </location>
</feature>
<dbReference type="PANTHER" id="PTHR11455">
    <property type="entry name" value="CRYPTOCHROME"/>
    <property type="match status" value="1"/>
</dbReference>
<evidence type="ECO:0000256" key="2">
    <source>
        <dbReference type="ARBA" id="ARBA00005862"/>
    </source>
</evidence>
<feature type="domain" description="Photolyase/cryptochrome alpha/beta" evidence="15">
    <location>
        <begin position="1"/>
        <end position="83"/>
    </location>
</feature>
<comment type="caution">
    <text evidence="16">The sequence shown here is derived from an EMBL/GenBank/DDBJ whole genome shotgun (WGS) entry which is preliminary data.</text>
</comment>
<dbReference type="PROSITE" id="PS51645">
    <property type="entry name" value="PHR_CRY_ALPHA_BETA"/>
    <property type="match status" value="1"/>
</dbReference>
<accession>A0A520M9I0</accession>
<evidence type="ECO:0000313" key="16">
    <source>
        <dbReference type="EMBL" id="RZO17799.1"/>
    </source>
</evidence>
<dbReference type="InterPro" id="IPR014729">
    <property type="entry name" value="Rossmann-like_a/b/a_fold"/>
</dbReference>
<dbReference type="Gene3D" id="1.10.579.10">
    <property type="entry name" value="DNA Cyclobutane Dipyrimidine Photolyase, subunit A, domain 3"/>
    <property type="match status" value="1"/>
</dbReference>
<dbReference type="GO" id="GO:0071949">
    <property type="term" value="F:FAD binding"/>
    <property type="evidence" value="ECO:0007669"/>
    <property type="project" value="TreeGrafter"/>
</dbReference>
<evidence type="ECO:0000256" key="14">
    <source>
        <dbReference type="RuleBase" id="RU004182"/>
    </source>
</evidence>
<dbReference type="Pfam" id="PF00875">
    <property type="entry name" value="DNA_photolyase"/>
    <property type="match status" value="1"/>
</dbReference>
<feature type="non-terminal residue" evidence="16">
    <location>
        <position position="1"/>
    </location>
</feature>
<evidence type="ECO:0000256" key="10">
    <source>
        <dbReference type="ARBA" id="ARBA00059220"/>
    </source>
</evidence>
<organism evidence="16 17">
    <name type="scientific">SAR92 clade bacterium</name>
    <dbReference type="NCBI Taxonomy" id="2315479"/>
    <lineage>
        <taxon>Bacteria</taxon>
        <taxon>Pseudomonadati</taxon>
        <taxon>Pseudomonadota</taxon>
        <taxon>Gammaproteobacteria</taxon>
        <taxon>Cellvibrionales</taxon>
        <taxon>Porticoccaceae</taxon>
        <taxon>SAR92 clade</taxon>
    </lineage>
</organism>
<evidence type="ECO:0000256" key="13">
    <source>
        <dbReference type="PIRSR" id="PIRSR602081-2"/>
    </source>
</evidence>
<dbReference type="Gene3D" id="3.40.50.620">
    <property type="entry name" value="HUPs"/>
    <property type="match status" value="1"/>
</dbReference>
<dbReference type="InterPro" id="IPR005101">
    <property type="entry name" value="Cryptochr/Photolyase_FAD-bd"/>
</dbReference>
<keyword evidence="16" id="KW-0456">Lyase</keyword>
<dbReference type="EC" id="4.1.99.3" evidence="3"/>
<evidence type="ECO:0000259" key="15">
    <source>
        <dbReference type="PROSITE" id="PS51645"/>
    </source>
</evidence>
<comment type="cofactor">
    <cofactor evidence="12">
        <name>FAD</name>
        <dbReference type="ChEBI" id="CHEBI:57692"/>
    </cofactor>
    <text evidence="12">Binds 1 FAD per subunit.</text>
</comment>
<evidence type="ECO:0000256" key="6">
    <source>
        <dbReference type="ARBA" id="ARBA00022827"/>
    </source>
</evidence>
<comment type="similarity">
    <text evidence="14">Belongs to the DNA photolyase family.</text>
</comment>
<feature type="binding site" evidence="12">
    <location>
        <position position="177"/>
    </location>
    <ligand>
        <name>FAD</name>
        <dbReference type="ChEBI" id="CHEBI:57692"/>
    </ligand>
</feature>
<comment type="similarity">
    <text evidence="2">Belongs to the DNA photolyase class-1 family.</text>
</comment>
<evidence type="ECO:0000256" key="3">
    <source>
        <dbReference type="ARBA" id="ARBA00013149"/>
    </source>
</evidence>
<feature type="site" description="Electron transfer via tryptophanyl radical" evidence="13">
    <location>
        <position position="260"/>
    </location>
</feature>
<dbReference type="InterPro" id="IPR018394">
    <property type="entry name" value="DNA_photolyase_1_CS_C"/>
</dbReference>
<proteinExistence type="inferred from homology"/>
<reference evidence="16 17" key="1">
    <citation type="submission" date="2019-02" db="EMBL/GenBank/DDBJ databases">
        <title>Prokaryotic population dynamics and viral predation in marine succession experiment using metagenomics: the confinement effect.</title>
        <authorList>
            <person name="Haro-Moreno J.M."/>
            <person name="Rodriguez-Valera F."/>
            <person name="Lopez-Perez M."/>
        </authorList>
    </citation>
    <scope>NUCLEOTIDE SEQUENCE [LARGE SCALE GENOMIC DNA]</scope>
    <source>
        <strain evidence="16">MED-G170</strain>
    </source>
</reference>
<dbReference type="PRINTS" id="PR00147">
    <property type="entry name" value="DNAPHOTLYASE"/>
</dbReference>
<comment type="function">
    <text evidence="10">Involved in repair of UV radiation-induced DNA damage. Catalyzes the light-dependent monomerization (300-600 nm) of cyclobutyl pyrimidine dimers (in cis-syn configuration), which are formed between adjacent bases on the same DNA strand upon exposure to ultraviolet radiation.</text>
</comment>
<dbReference type="GO" id="GO:0000719">
    <property type="term" value="P:photoreactive repair"/>
    <property type="evidence" value="ECO:0007669"/>
    <property type="project" value="UniProtKB-ARBA"/>
</dbReference>
<evidence type="ECO:0000256" key="11">
    <source>
        <dbReference type="ARBA" id="ARBA00083107"/>
    </source>
</evidence>
<dbReference type="InterPro" id="IPR036134">
    <property type="entry name" value="Crypto/Photolyase_FAD-like_sf"/>
</dbReference>
<dbReference type="AlphaFoldDB" id="A0A520M9I0"/>